<keyword evidence="11" id="KW-0560">Oxidoreductase</keyword>
<keyword evidence="6" id="KW-0266">Ethylene biosynthesis</keyword>
<dbReference type="SUPFAM" id="SSF51197">
    <property type="entry name" value="Clavaminate synthase-like"/>
    <property type="match status" value="1"/>
</dbReference>
<dbReference type="PRINTS" id="PR00682">
    <property type="entry name" value="IPNSYNTHASE"/>
</dbReference>
<evidence type="ECO:0000256" key="2">
    <source>
        <dbReference type="ARBA" id="ARBA00004767"/>
    </source>
</evidence>
<dbReference type="Pfam" id="PF14226">
    <property type="entry name" value="DIOX_N"/>
    <property type="match status" value="1"/>
</dbReference>
<dbReference type="PROSITE" id="PS51471">
    <property type="entry name" value="FE2OG_OXY"/>
    <property type="match status" value="1"/>
</dbReference>
<evidence type="ECO:0000313" key="14">
    <source>
        <dbReference type="Proteomes" id="UP000622580"/>
    </source>
</evidence>
<keyword evidence="11" id="KW-0479">Metal-binding</keyword>
<gene>
    <name evidence="13" type="ORF">JKL49_15315</name>
</gene>
<keyword evidence="14" id="KW-1185">Reference proteome</keyword>
<dbReference type="GO" id="GO:0102276">
    <property type="term" value="F:2-oxoglutarate oxygenase/decarboxylase (ethylene-forming) activity"/>
    <property type="evidence" value="ECO:0007669"/>
    <property type="project" value="UniProtKB-EC"/>
</dbReference>
<reference evidence="13" key="1">
    <citation type="submission" date="2021-04" db="EMBL/GenBank/DDBJ databases">
        <title>Draft genome assembly of strain Phenylobacterium sp. 20VBR1 using MiniION and Illumina platforms.</title>
        <authorList>
            <person name="Thomas F.A."/>
            <person name="Krishnan K.P."/>
            <person name="Sinha R.K."/>
        </authorList>
    </citation>
    <scope>NUCLEOTIDE SEQUENCE</scope>
    <source>
        <strain evidence="13">20VBR1</strain>
    </source>
</reference>
<sequence length="313" mass="34052">MDADPTVPVIDLAAPPAEVREQLARACADWGFFHLVGHGLDPDLLAQAMQAARSLFAAPSADKRALSRSRDNPWGYYDRELTKNRRDKKEIFDIGPDAAGLSPTDDAFTGATPFPPWQAGFEPTARAYMAVCEGLCLRLLAAISAGLGADPQALAPAFEGVHTSFLRLNHYPTRDPLVDEAAAPAGLGIHHHTDAGAITLLLTDGVPGLQVLKDGTWRPVDPVPGGLIVNVGDMVQVWSNDAYQAPLHQVLAMEEGERVSLAYFFNPAYAAVIRPLQTPPRYRDLPWGEFRRRRADGDFADYGAEVQISDYRA</sequence>
<dbReference type="Pfam" id="PF03171">
    <property type="entry name" value="2OG-FeII_Oxy"/>
    <property type="match status" value="1"/>
</dbReference>
<evidence type="ECO:0000256" key="7">
    <source>
        <dbReference type="ARBA" id="ARBA00031011"/>
    </source>
</evidence>
<dbReference type="InterPro" id="IPR005123">
    <property type="entry name" value="Oxoglu/Fe-dep_dioxygenase_dom"/>
</dbReference>
<dbReference type="EMBL" id="JAGSGD010000001">
    <property type="protein sequence ID" value="MBR7620762.1"/>
    <property type="molecule type" value="Genomic_DNA"/>
</dbReference>
<comment type="caution">
    <text evidence="13">The sequence shown here is derived from an EMBL/GenBank/DDBJ whole genome shotgun (WGS) entry which is preliminary data.</text>
</comment>
<proteinExistence type="inferred from homology"/>
<evidence type="ECO:0000256" key="10">
    <source>
        <dbReference type="ARBA" id="ARBA00049359"/>
    </source>
</evidence>
<dbReference type="InterPro" id="IPR027443">
    <property type="entry name" value="IPNS-like_sf"/>
</dbReference>
<dbReference type="InterPro" id="IPR044861">
    <property type="entry name" value="IPNS-like_FE2OG_OXY"/>
</dbReference>
<dbReference type="EC" id="1.14.20.7" evidence="3"/>
<feature type="domain" description="Fe2OG dioxygenase" evidence="12">
    <location>
        <begin position="162"/>
        <end position="267"/>
    </location>
</feature>
<evidence type="ECO:0000256" key="8">
    <source>
        <dbReference type="ARBA" id="ARBA00031282"/>
    </source>
</evidence>
<evidence type="ECO:0000256" key="11">
    <source>
        <dbReference type="RuleBase" id="RU003682"/>
    </source>
</evidence>
<organism evidence="13 14">
    <name type="scientific">Phenylobacterium glaciei</name>
    <dbReference type="NCBI Taxonomy" id="2803784"/>
    <lineage>
        <taxon>Bacteria</taxon>
        <taxon>Pseudomonadati</taxon>
        <taxon>Pseudomonadota</taxon>
        <taxon>Alphaproteobacteria</taxon>
        <taxon>Caulobacterales</taxon>
        <taxon>Caulobacteraceae</taxon>
        <taxon>Phenylobacterium</taxon>
    </lineage>
</organism>
<comment type="pathway">
    <text evidence="2">Alkene biosynthesis; ethylene biosynthesis via 2-oxoglutarate.</text>
</comment>
<dbReference type="InterPro" id="IPR026992">
    <property type="entry name" value="DIOX_N"/>
</dbReference>
<dbReference type="Gene3D" id="2.60.120.330">
    <property type="entry name" value="B-lactam Antibiotic, Isopenicillin N Synthase, Chain"/>
    <property type="match status" value="1"/>
</dbReference>
<dbReference type="EC" id="1.13.12.19" evidence="4"/>
<keyword evidence="11" id="KW-0408">Iron</keyword>
<comment type="catalytic activity">
    <reaction evidence="10">
        <text>L-arginine + 2-oxoglutarate + O2 = guanidine + L-glutamate 5-semialdehyde + succinate + CO2</text>
        <dbReference type="Rhea" id="RHEA:31535"/>
        <dbReference type="ChEBI" id="CHEBI:15379"/>
        <dbReference type="ChEBI" id="CHEBI:16526"/>
        <dbReference type="ChEBI" id="CHEBI:16810"/>
        <dbReference type="ChEBI" id="CHEBI:30031"/>
        <dbReference type="ChEBI" id="CHEBI:30087"/>
        <dbReference type="ChEBI" id="CHEBI:32682"/>
        <dbReference type="ChEBI" id="CHEBI:58066"/>
        <dbReference type="EC" id="1.14.20.7"/>
    </reaction>
</comment>
<protein>
    <recommendedName>
        <fullName evidence="5">2-oxoglutarate-dependent ethylene/succinate-forming enzyme</fullName>
        <ecNumber evidence="4">1.13.12.19</ecNumber>
        <ecNumber evidence="3">1.14.20.7</ecNumber>
    </recommendedName>
    <alternativeName>
        <fullName evidence="7">2-oxoglutarate dioxygenase (ethylene-forming)</fullName>
    </alternativeName>
    <alternativeName>
        <fullName evidence="8">2-oxoglutarate/L-arginine monooxygenase/decarboxylase (succinate-forming)</fullName>
    </alternativeName>
</protein>
<dbReference type="Proteomes" id="UP000622580">
    <property type="component" value="Unassembled WGS sequence"/>
</dbReference>
<accession>A0A941HXX5</accession>
<evidence type="ECO:0000256" key="4">
    <source>
        <dbReference type="ARBA" id="ARBA00012531"/>
    </source>
</evidence>
<name>A0A941HXX5_9CAUL</name>
<dbReference type="AlphaFoldDB" id="A0A941HXX5"/>
<evidence type="ECO:0000256" key="3">
    <source>
        <dbReference type="ARBA" id="ARBA00012293"/>
    </source>
</evidence>
<comment type="similarity">
    <text evidence="11">Belongs to the iron/ascorbate-dependent oxidoreductase family.</text>
</comment>
<evidence type="ECO:0000259" key="12">
    <source>
        <dbReference type="PROSITE" id="PS51471"/>
    </source>
</evidence>
<dbReference type="GO" id="GO:0009693">
    <property type="term" value="P:ethylene biosynthetic process"/>
    <property type="evidence" value="ECO:0007669"/>
    <property type="project" value="UniProtKB-KW"/>
</dbReference>
<evidence type="ECO:0000256" key="6">
    <source>
        <dbReference type="ARBA" id="ARBA00022666"/>
    </source>
</evidence>
<evidence type="ECO:0000256" key="1">
    <source>
        <dbReference type="ARBA" id="ARBA00001954"/>
    </source>
</evidence>
<dbReference type="InterPro" id="IPR050231">
    <property type="entry name" value="Iron_ascorbate_oxido_reductase"/>
</dbReference>
<dbReference type="PANTHER" id="PTHR47990">
    <property type="entry name" value="2-OXOGLUTARATE (2OG) AND FE(II)-DEPENDENT OXYGENASE SUPERFAMILY PROTEIN-RELATED"/>
    <property type="match status" value="1"/>
</dbReference>
<evidence type="ECO:0000256" key="9">
    <source>
        <dbReference type="ARBA" id="ARBA00047725"/>
    </source>
</evidence>
<dbReference type="RefSeq" id="WP_215341486.1">
    <property type="nucleotide sequence ID" value="NZ_JAGSGD010000001.1"/>
</dbReference>
<dbReference type="GO" id="GO:0046872">
    <property type="term" value="F:metal ion binding"/>
    <property type="evidence" value="ECO:0007669"/>
    <property type="project" value="UniProtKB-KW"/>
</dbReference>
<evidence type="ECO:0000256" key="5">
    <source>
        <dbReference type="ARBA" id="ARBA00019045"/>
    </source>
</evidence>
<evidence type="ECO:0000313" key="13">
    <source>
        <dbReference type="EMBL" id="MBR7620762.1"/>
    </source>
</evidence>
<comment type="cofactor">
    <cofactor evidence="1">
        <name>Fe(2+)</name>
        <dbReference type="ChEBI" id="CHEBI:29033"/>
    </cofactor>
</comment>
<comment type="catalytic activity">
    <reaction evidence="9">
        <text>2-oxoglutarate + O2 + 2 H(+) = ethene + 3 CO2 + H2O</text>
        <dbReference type="Rhea" id="RHEA:31523"/>
        <dbReference type="ChEBI" id="CHEBI:15377"/>
        <dbReference type="ChEBI" id="CHEBI:15378"/>
        <dbReference type="ChEBI" id="CHEBI:15379"/>
        <dbReference type="ChEBI" id="CHEBI:16526"/>
        <dbReference type="ChEBI" id="CHEBI:16810"/>
        <dbReference type="ChEBI" id="CHEBI:18153"/>
        <dbReference type="EC" id="1.13.12.19"/>
    </reaction>
</comment>